<comment type="caution">
    <text evidence="1">The sequence shown here is derived from an EMBL/GenBank/DDBJ whole genome shotgun (WGS) entry which is preliminary data.</text>
</comment>
<gene>
    <name evidence="1" type="ORF">H8923_08620</name>
</gene>
<organism evidence="1 2">
    <name type="scientific">Romboutsia faecis</name>
    <dbReference type="NCBI Taxonomy" id="2764597"/>
    <lineage>
        <taxon>Bacteria</taxon>
        <taxon>Bacillati</taxon>
        <taxon>Bacillota</taxon>
        <taxon>Clostridia</taxon>
        <taxon>Peptostreptococcales</taxon>
        <taxon>Peptostreptococcaceae</taxon>
        <taxon>Romboutsia</taxon>
    </lineage>
</organism>
<sequence length="190" mass="22034">MLLPSEKVTLDTNNKIITIEDLLKDNFIESFEILNNPIRLKGILEISQEEFRDILYTVITKYNIEEFKRNETTLHDDFIKIKAPYRILNFIDTQYEVNIYPSIIGNNLHLKLKDVKIGKLKLPNSIVSAVLKSNMNTLPFEIEKNEIIVGSSYIEPLKIETIEVIKDKVILNIFVTATDIIEFIGEYNTK</sequence>
<dbReference type="EMBL" id="JACRWE010000003">
    <property type="protein sequence ID" value="MBC5996821.1"/>
    <property type="molecule type" value="Genomic_DNA"/>
</dbReference>
<evidence type="ECO:0000313" key="1">
    <source>
        <dbReference type="EMBL" id="MBC5996821.1"/>
    </source>
</evidence>
<protein>
    <recommendedName>
        <fullName evidence="3">DUF3794 domain-containing protein</fullName>
    </recommendedName>
</protein>
<accession>A0ABR7JPH0</accession>
<proteinExistence type="predicted"/>
<keyword evidence="2" id="KW-1185">Reference proteome</keyword>
<evidence type="ECO:0008006" key="3">
    <source>
        <dbReference type="Google" id="ProtNLM"/>
    </source>
</evidence>
<evidence type="ECO:0000313" key="2">
    <source>
        <dbReference type="Proteomes" id="UP000609849"/>
    </source>
</evidence>
<dbReference type="RefSeq" id="WP_187127887.1">
    <property type="nucleotide sequence ID" value="NZ_JACRWE010000003.1"/>
</dbReference>
<dbReference type="Proteomes" id="UP000609849">
    <property type="component" value="Unassembled WGS sequence"/>
</dbReference>
<name>A0ABR7JPH0_9FIRM</name>
<reference evidence="1 2" key="1">
    <citation type="submission" date="2020-08" db="EMBL/GenBank/DDBJ databases">
        <authorList>
            <person name="Liu C."/>
            <person name="Sun Q."/>
        </authorList>
    </citation>
    <scope>NUCLEOTIDE SEQUENCE [LARGE SCALE GENOMIC DNA]</scope>
    <source>
        <strain evidence="1 2">NSJ-18</strain>
    </source>
</reference>